<dbReference type="Proteomes" id="UP000663889">
    <property type="component" value="Unassembled WGS sequence"/>
</dbReference>
<organism evidence="2 3">
    <name type="scientific">Rotaria sordida</name>
    <dbReference type="NCBI Taxonomy" id="392033"/>
    <lineage>
        <taxon>Eukaryota</taxon>
        <taxon>Metazoa</taxon>
        <taxon>Spiralia</taxon>
        <taxon>Gnathifera</taxon>
        <taxon>Rotifera</taxon>
        <taxon>Eurotatoria</taxon>
        <taxon>Bdelloidea</taxon>
        <taxon>Philodinida</taxon>
        <taxon>Philodinidae</taxon>
        <taxon>Rotaria</taxon>
    </lineage>
</organism>
<dbReference type="Pfam" id="PF05699">
    <property type="entry name" value="Dimer_Tnp_hAT"/>
    <property type="match status" value="1"/>
</dbReference>
<feature type="domain" description="HAT C-terminal dimerisation" evidence="1">
    <location>
        <begin position="156"/>
        <end position="204"/>
    </location>
</feature>
<reference evidence="2" key="1">
    <citation type="submission" date="2021-02" db="EMBL/GenBank/DDBJ databases">
        <authorList>
            <person name="Nowell W R."/>
        </authorList>
    </citation>
    <scope>NUCLEOTIDE SEQUENCE</scope>
</reference>
<gene>
    <name evidence="2" type="ORF">SEV965_LOCUS27832</name>
</gene>
<name>A0A815FXB7_9BILA</name>
<protein>
    <recommendedName>
        <fullName evidence="1">HAT C-terminal dimerisation domain-containing protein</fullName>
    </recommendedName>
</protein>
<proteinExistence type="predicted"/>
<dbReference type="AlphaFoldDB" id="A0A815FXB7"/>
<dbReference type="SUPFAM" id="SSF53098">
    <property type="entry name" value="Ribonuclease H-like"/>
    <property type="match status" value="1"/>
</dbReference>
<evidence type="ECO:0000313" key="3">
    <source>
        <dbReference type="Proteomes" id="UP000663889"/>
    </source>
</evidence>
<accession>A0A815FXB7</accession>
<dbReference type="GO" id="GO:0046983">
    <property type="term" value="F:protein dimerization activity"/>
    <property type="evidence" value="ECO:0007669"/>
    <property type="project" value="InterPro"/>
</dbReference>
<dbReference type="InterPro" id="IPR008906">
    <property type="entry name" value="HATC_C_dom"/>
</dbReference>
<evidence type="ECO:0000259" key="1">
    <source>
        <dbReference type="Pfam" id="PF05699"/>
    </source>
</evidence>
<evidence type="ECO:0000313" key="2">
    <source>
        <dbReference type="EMBL" id="CAF1331161.1"/>
    </source>
</evidence>
<dbReference type="InterPro" id="IPR012337">
    <property type="entry name" value="RNaseH-like_sf"/>
</dbReference>
<dbReference type="EMBL" id="CAJNOU010002556">
    <property type="protein sequence ID" value="CAF1331161.1"/>
    <property type="molecule type" value="Genomic_DNA"/>
</dbReference>
<comment type="caution">
    <text evidence="2">The sequence shown here is derived from an EMBL/GenBank/DDBJ whole genome shotgun (WGS) entry which is preliminary data.</text>
</comment>
<sequence length="204" mass="23691">MPSIHVVIPGIESLKTSLQLTSNDTKSSNEKDMTFFRTHGKLSMEVICDYHPIHLMTLFLNPRTRKMKQCTDYQRNSCLEYIKQEMIIFDTLDSDTQLKNNNKSIRKISNDVNRTLRIMQQYYEQQDEQNDLPTTTAAIHQSEIDNYLKFGIDKLDELCSSNSSSSVDQEYNPLHFWKHHHTLYPRLTKIAKRVFSVPATSAAA</sequence>